<dbReference type="Pfam" id="PF13408">
    <property type="entry name" value="Zn_ribbon_recom"/>
    <property type="match status" value="1"/>
</dbReference>
<dbReference type="SMART" id="SM00857">
    <property type="entry name" value="Resolvase"/>
    <property type="match status" value="1"/>
</dbReference>
<dbReference type="Gene3D" id="3.40.50.1390">
    <property type="entry name" value="Resolvase, N-terminal catalytic domain"/>
    <property type="match status" value="1"/>
</dbReference>
<accession>A0ABY4CGY1</accession>
<evidence type="ECO:0000259" key="3">
    <source>
        <dbReference type="PROSITE" id="PS51737"/>
    </source>
</evidence>
<protein>
    <submittedName>
        <fullName evidence="4">Recombinase family protein</fullName>
    </submittedName>
</protein>
<feature type="domain" description="Recombinase" evidence="3">
    <location>
        <begin position="165"/>
        <end position="301"/>
    </location>
</feature>
<sequence length="515" mass="59853">MPICAIYARVSDEMQTKGESVDHQISFMREFARRRSEESGENWLTPDDLVYRDDGITGTSMLKRPNVLQMIEDAKCKRFDIVLFKGISRFARNTVDALLMLQTLKICGVRIISFEENFDSQRDHTELIFTMHSAVAQYESEKTGIRVRIGNFEKARSGKWCGAVPEGYALDPDTKRLIPDPSRSWLIQFIFSEYLKGKGFWTIASELNRQGILTKRGAHYTAKRIREIITNRVYVGDVIYGRREQKLAFAHEQDLLTRKRRTVVTDNEANLAICTNAHTAIVSKENFQRANSLIAERRTKQGRRGREHILSKGILHCACGARMRVKVNHRDVAYYYCSHRTLPGAGKCKQKSIRAEWLEQSVLQHIRTEIMDRLQAGTYRSFLQIKNPVQILEQQLQTIQTQLEREKQKATLLLERWMEEKISEDQFAQMNQIVTGQIQGLHQTYVGTQRKLRSLKDSSDERLQDVLHTFEQLLRNSTPDKAQTRELLRNLVHSIHILERSETTIKLSIFYRFKN</sequence>
<dbReference type="InterPro" id="IPR038109">
    <property type="entry name" value="DNA_bind_recomb_sf"/>
</dbReference>
<dbReference type="PANTHER" id="PTHR30461">
    <property type="entry name" value="DNA-INVERTASE FROM LAMBDOID PROPHAGE"/>
    <property type="match status" value="1"/>
</dbReference>
<gene>
    <name evidence="4" type="ORF">LSG31_18135</name>
</gene>
<evidence type="ECO:0000256" key="1">
    <source>
        <dbReference type="SAM" id="Coils"/>
    </source>
</evidence>
<evidence type="ECO:0000259" key="2">
    <source>
        <dbReference type="PROSITE" id="PS51736"/>
    </source>
</evidence>
<dbReference type="InterPro" id="IPR011109">
    <property type="entry name" value="DNA_bind_recombinase_dom"/>
</dbReference>
<dbReference type="Pfam" id="PF07508">
    <property type="entry name" value="Recombinase"/>
    <property type="match status" value="1"/>
</dbReference>
<dbReference type="InterPro" id="IPR006119">
    <property type="entry name" value="Resolv_N"/>
</dbReference>
<dbReference type="InterPro" id="IPR025827">
    <property type="entry name" value="Zn_ribbon_recom_dom"/>
</dbReference>
<keyword evidence="5" id="KW-1185">Reference proteome</keyword>
<dbReference type="RefSeq" id="WP_347436463.1">
    <property type="nucleotide sequence ID" value="NZ_CP089291.1"/>
</dbReference>
<evidence type="ECO:0000313" key="4">
    <source>
        <dbReference type="EMBL" id="UOF89772.1"/>
    </source>
</evidence>
<dbReference type="Gene3D" id="3.90.1750.20">
    <property type="entry name" value="Putative Large Serine Recombinase, Chain B, Domain 2"/>
    <property type="match status" value="1"/>
</dbReference>
<keyword evidence="1" id="KW-0175">Coiled coil</keyword>
<proteinExistence type="predicted"/>
<dbReference type="InterPro" id="IPR050639">
    <property type="entry name" value="SSR_resolvase"/>
</dbReference>
<dbReference type="Pfam" id="PF00239">
    <property type="entry name" value="Resolvase"/>
    <property type="match status" value="1"/>
</dbReference>
<dbReference type="EMBL" id="CP089291">
    <property type="protein sequence ID" value="UOF89772.1"/>
    <property type="molecule type" value="Genomic_DNA"/>
</dbReference>
<feature type="coiled-coil region" evidence="1">
    <location>
        <begin position="389"/>
        <end position="420"/>
    </location>
</feature>
<organism evidence="4 5">
    <name type="scientific">Fodinisporobacter ferrooxydans</name>
    <dbReference type="NCBI Taxonomy" id="2901836"/>
    <lineage>
        <taxon>Bacteria</taxon>
        <taxon>Bacillati</taxon>
        <taxon>Bacillota</taxon>
        <taxon>Bacilli</taxon>
        <taxon>Bacillales</taxon>
        <taxon>Alicyclobacillaceae</taxon>
        <taxon>Fodinisporobacter</taxon>
    </lineage>
</organism>
<dbReference type="SUPFAM" id="SSF53041">
    <property type="entry name" value="Resolvase-like"/>
    <property type="match status" value="1"/>
</dbReference>
<dbReference type="PANTHER" id="PTHR30461:SF23">
    <property type="entry name" value="DNA RECOMBINASE-RELATED"/>
    <property type="match status" value="1"/>
</dbReference>
<dbReference type="CDD" id="cd00338">
    <property type="entry name" value="Ser_Recombinase"/>
    <property type="match status" value="1"/>
</dbReference>
<dbReference type="PROSITE" id="PS51737">
    <property type="entry name" value="RECOMBINASE_DNA_BIND"/>
    <property type="match status" value="1"/>
</dbReference>
<name>A0ABY4CGY1_9BACL</name>
<dbReference type="PROSITE" id="PS51736">
    <property type="entry name" value="RECOMBINASES_3"/>
    <property type="match status" value="1"/>
</dbReference>
<evidence type="ECO:0000313" key="5">
    <source>
        <dbReference type="Proteomes" id="UP000830167"/>
    </source>
</evidence>
<dbReference type="Proteomes" id="UP000830167">
    <property type="component" value="Chromosome"/>
</dbReference>
<reference evidence="4" key="1">
    <citation type="submission" date="2021-12" db="EMBL/GenBank/DDBJ databases">
        <title>Alicyclobacillaceae gen. nov., sp. nov., isolated from chalcocite enrichment system.</title>
        <authorList>
            <person name="Jiang Z."/>
        </authorList>
    </citation>
    <scope>NUCLEOTIDE SEQUENCE</scope>
    <source>
        <strain evidence="4">MYW30-H2</strain>
    </source>
</reference>
<feature type="domain" description="Resolvase/invertase-type recombinase catalytic" evidence="2">
    <location>
        <begin position="3"/>
        <end position="158"/>
    </location>
</feature>
<dbReference type="InterPro" id="IPR036162">
    <property type="entry name" value="Resolvase-like_N_sf"/>
</dbReference>